<evidence type="ECO:0000313" key="2">
    <source>
        <dbReference type="EMBL" id="TRX94305.1"/>
    </source>
</evidence>
<evidence type="ECO:0000313" key="3">
    <source>
        <dbReference type="Proteomes" id="UP000319160"/>
    </source>
</evidence>
<dbReference type="Pfam" id="PF06985">
    <property type="entry name" value="HET"/>
    <property type="match status" value="1"/>
</dbReference>
<dbReference type="STRING" id="2512241.A0A553I278"/>
<keyword evidence="3" id="KW-1185">Reference proteome</keyword>
<protein>
    <recommendedName>
        <fullName evidence="1">Heterokaryon incompatibility domain-containing protein</fullName>
    </recommendedName>
</protein>
<dbReference type="Proteomes" id="UP000319160">
    <property type="component" value="Unassembled WGS sequence"/>
</dbReference>
<evidence type="ECO:0000259" key="1">
    <source>
        <dbReference type="Pfam" id="PF06985"/>
    </source>
</evidence>
<dbReference type="InterPro" id="IPR052895">
    <property type="entry name" value="HetReg/Transcr_Mod"/>
</dbReference>
<sequence>MTSHVRQGRDVYNRVSKPRYNILSYTWGFYIDRSALATPLLVKGVDWPIPPIRPDHFTATTFRHAIEFAARGCLQKPCEWMWVDIACIPQDYTGETQEAKRLRGQEIGRQAAIFKKATEAFIWLSSMSKSSLDESQLKLTTLDEFLKCLNEDDVELVSPKDMLQHWNELDRLSQSFEKWMRRILDHPWFRSLWTVQEMFLRPDAFVLFDDGTLHLYPTSQGPSPWTIIQIINDLDHLRGLIWSEGGAFRAAMSRYEKSKSTTSSQYNIEAEIKTTSLMTAIRERMRALVALQTARGLGLLNSAFPHTAYSIAQNRRVSRHEDRIYGIVQTYGISCNPFPPGDNESQRLRALEDEFGAELVSADPLLSQMFIHGDEHVCPRRSWLITQSCKVDDEFWPTFSLSYLVRTRLFRRFEVSMTTCDDGRKTLAISFEAKVWNLRDFAEASLSPGLSSQQRKLLFQPCKPPGLHNYRGMMLDRHVSKKILGHVVDYFNSHEELMDAIDRLESHYGEAMDCERSSTTLKVALLGSASPPNLPVINYIALVIAPFCRTNPNRTEGHNKDERPVESSTYQNMVTWQRIGLMRWTETYSSIDRVPNWLLPAYHELSGIII</sequence>
<accession>A0A553I278</accession>
<comment type="caution">
    <text evidence="2">The sequence shown here is derived from an EMBL/GenBank/DDBJ whole genome shotgun (WGS) entry which is preliminary data.</text>
</comment>
<dbReference type="InterPro" id="IPR010730">
    <property type="entry name" value="HET"/>
</dbReference>
<gene>
    <name evidence="2" type="ORF">FHL15_004772</name>
</gene>
<reference evidence="3" key="1">
    <citation type="submission" date="2019-06" db="EMBL/GenBank/DDBJ databases">
        <title>Draft genome sequence of the griseofulvin-producing fungus Xylaria cubensis strain G536.</title>
        <authorList>
            <person name="Mead M.E."/>
            <person name="Raja H.A."/>
            <person name="Steenwyk J.L."/>
            <person name="Knowles S.L."/>
            <person name="Oberlies N.H."/>
            <person name="Rokas A."/>
        </authorList>
    </citation>
    <scope>NUCLEOTIDE SEQUENCE [LARGE SCALE GENOMIC DNA]</scope>
    <source>
        <strain evidence="3">G536</strain>
    </source>
</reference>
<name>A0A553I278_9PEZI</name>
<dbReference type="OrthoDB" id="2157530at2759"/>
<organism evidence="2 3">
    <name type="scientific">Xylaria flabelliformis</name>
    <dbReference type="NCBI Taxonomy" id="2512241"/>
    <lineage>
        <taxon>Eukaryota</taxon>
        <taxon>Fungi</taxon>
        <taxon>Dikarya</taxon>
        <taxon>Ascomycota</taxon>
        <taxon>Pezizomycotina</taxon>
        <taxon>Sordariomycetes</taxon>
        <taxon>Xylariomycetidae</taxon>
        <taxon>Xylariales</taxon>
        <taxon>Xylariaceae</taxon>
        <taxon>Xylaria</taxon>
    </lineage>
</organism>
<proteinExistence type="predicted"/>
<dbReference type="EMBL" id="VFLP01000023">
    <property type="protein sequence ID" value="TRX94305.1"/>
    <property type="molecule type" value="Genomic_DNA"/>
</dbReference>
<dbReference type="AlphaFoldDB" id="A0A553I278"/>
<dbReference type="PANTHER" id="PTHR24148">
    <property type="entry name" value="ANKYRIN REPEAT DOMAIN-CONTAINING PROTEIN 39 HOMOLOG-RELATED"/>
    <property type="match status" value="1"/>
</dbReference>
<feature type="domain" description="Heterokaryon incompatibility" evidence="1">
    <location>
        <begin position="20"/>
        <end position="197"/>
    </location>
</feature>
<dbReference type="PANTHER" id="PTHR24148:SF64">
    <property type="entry name" value="HETEROKARYON INCOMPATIBILITY DOMAIN-CONTAINING PROTEIN"/>
    <property type="match status" value="1"/>
</dbReference>